<reference evidence="3" key="1">
    <citation type="submission" date="2015-02" db="EMBL/GenBank/DDBJ databases">
        <title>Genome sequencing for Strongylocentrotus purpuratus.</title>
        <authorList>
            <person name="Murali S."/>
            <person name="Liu Y."/>
            <person name="Vee V."/>
            <person name="English A."/>
            <person name="Wang M."/>
            <person name="Skinner E."/>
            <person name="Han Y."/>
            <person name="Muzny D.M."/>
            <person name="Worley K.C."/>
            <person name="Gibbs R.A."/>
        </authorList>
    </citation>
    <scope>NUCLEOTIDE SEQUENCE</scope>
</reference>
<feature type="compositionally biased region" description="Polar residues" evidence="1">
    <location>
        <begin position="146"/>
        <end position="155"/>
    </location>
</feature>
<feature type="region of interest" description="Disordered" evidence="1">
    <location>
        <begin position="143"/>
        <end position="188"/>
    </location>
</feature>
<organism evidence="2 3">
    <name type="scientific">Strongylocentrotus purpuratus</name>
    <name type="common">Purple sea urchin</name>
    <dbReference type="NCBI Taxonomy" id="7668"/>
    <lineage>
        <taxon>Eukaryota</taxon>
        <taxon>Metazoa</taxon>
        <taxon>Echinodermata</taxon>
        <taxon>Eleutherozoa</taxon>
        <taxon>Echinozoa</taxon>
        <taxon>Echinoidea</taxon>
        <taxon>Euechinoidea</taxon>
        <taxon>Echinacea</taxon>
        <taxon>Camarodonta</taxon>
        <taxon>Echinidea</taxon>
        <taxon>Strongylocentrotidae</taxon>
        <taxon>Strongylocentrotus</taxon>
    </lineage>
</organism>
<dbReference type="RefSeq" id="XP_030850050.1">
    <property type="nucleotide sequence ID" value="XM_030994190.1"/>
</dbReference>
<feature type="region of interest" description="Disordered" evidence="1">
    <location>
        <begin position="338"/>
        <end position="362"/>
    </location>
</feature>
<protein>
    <submittedName>
        <fullName evidence="2">Uncharacterized protein</fullName>
    </submittedName>
</protein>
<dbReference type="Proteomes" id="UP000007110">
    <property type="component" value="Unassembled WGS sequence"/>
</dbReference>
<keyword evidence="3" id="KW-1185">Reference proteome</keyword>
<dbReference type="GeneID" id="105445143"/>
<feature type="compositionally biased region" description="Polar residues" evidence="1">
    <location>
        <begin position="170"/>
        <end position="187"/>
    </location>
</feature>
<dbReference type="AlphaFoldDB" id="A0A7M7PIV7"/>
<dbReference type="InParanoid" id="A0A7M7PIV7"/>
<dbReference type="KEGG" id="spu:105445143"/>
<evidence type="ECO:0000313" key="2">
    <source>
        <dbReference type="EnsemblMetazoa" id="XP_030850050"/>
    </source>
</evidence>
<feature type="compositionally biased region" description="Polar residues" evidence="1">
    <location>
        <begin position="338"/>
        <end position="354"/>
    </location>
</feature>
<accession>A0A7M7PIV7</accession>
<dbReference type="EnsemblMetazoa" id="XM_030994190">
    <property type="protein sequence ID" value="XP_030850050"/>
    <property type="gene ID" value="LOC105445143"/>
</dbReference>
<reference evidence="2" key="2">
    <citation type="submission" date="2021-01" db="UniProtKB">
        <authorList>
            <consortium name="EnsemblMetazoa"/>
        </authorList>
    </citation>
    <scope>IDENTIFICATION</scope>
</reference>
<sequence>MGQRRYVRSFCNDYCRTSKVEAILNQLKWPTLQERRVQAQVVMIFRINNPVSRSHDESRVIQKSLPSHLTASLPETTDNKLQLIDIIIPVCVILQNEEVFRNRQKHKLVITGQDEVSVEVIPGSDVMPREDLSITHEEADNIIEGTLTNIPSSDTDGSDEVNVDDRPEESSNASQALTSETGETGETQLPLVGPVLIDDLHRVFATNKEHQVGNRMKKVLNSLIKLSEGNDGKYSASLKKCLNDVPIDVLGDVEYFLVKLDDIPVGRLRDICEILLTMPDIQQKDIFSEYGQKDQERRTSLLEGQMRLLLRKWENKDAARNYMSGLILHATMDHSVSASFSQQAPSRSNQLTNEPEQETGLLSQPEEDLIGFWMSKVIKLDPTVQEGLIEQFNTDRSRMEKLLESGLNRLSMEQRNSLQESLASTSTPGSPETMRLLKDLIEWVKKIDL</sequence>
<proteinExistence type="predicted"/>
<evidence type="ECO:0000313" key="3">
    <source>
        <dbReference type="Proteomes" id="UP000007110"/>
    </source>
</evidence>
<name>A0A7M7PIV7_STRPU</name>
<evidence type="ECO:0000256" key="1">
    <source>
        <dbReference type="SAM" id="MobiDB-lite"/>
    </source>
</evidence>